<dbReference type="PANTHER" id="PTHR12286:SF5">
    <property type="entry name" value="SACCHAROPINE DEHYDROGENASE-LIKE OXIDOREDUCTASE"/>
    <property type="match status" value="1"/>
</dbReference>
<dbReference type="EMBL" id="CP012109">
    <property type="protein sequence ID" value="AKQ65550.1"/>
    <property type="molecule type" value="Genomic_DNA"/>
</dbReference>
<organism evidence="2 3">
    <name type="scientific">Pseudomyxococcus hansupus</name>
    <dbReference type="NCBI Taxonomy" id="1297742"/>
    <lineage>
        <taxon>Bacteria</taxon>
        <taxon>Pseudomonadati</taxon>
        <taxon>Myxococcota</taxon>
        <taxon>Myxococcia</taxon>
        <taxon>Myxococcales</taxon>
        <taxon>Cystobacterineae</taxon>
        <taxon>Myxococcaceae</taxon>
        <taxon>Pseudomyxococcus</taxon>
    </lineage>
</organism>
<dbReference type="GO" id="GO:0009247">
    <property type="term" value="P:glycolipid biosynthetic process"/>
    <property type="evidence" value="ECO:0007669"/>
    <property type="project" value="TreeGrafter"/>
</dbReference>
<dbReference type="PATRIC" id="fig|1297742.4.peg.2488"/>
<feature type="domain" description="Saccharopine dehydrogenase NADP binding" evidence="1">
    <location>
        <begin position="10"/>
        <end position="142"/>
    </location>
</feature>
<dbReference type="Pfam" id="PF03435">
    <property type="entry name" value="Sacchrp_dh_NADP"/>
    <property type="match status" value="1"/>
</dbReference>
<keyword evidence="3" id="KW-1185">Reference proteome</keyword>
<dbReference type="InterPro" id="IPR005097">
    <property type="entry name" value="Sacchrp_dh_NADP-bd"/>
</dbReference>
<dbReference type="GO" id="GO:0005886">
    <property type="term" value="C:plasma membrane"/>
    <property type="evidence" value="ECO:0007669"/>
    <property type="project" value="TreeGrafter"/>
</dbReference>
<evidence type="ECO:0000313" key="3">
    <source>
        <dbReference type="Proteomes" id="UP000009026"/>
    </source>
</evidence>
<dbReference type="PANTHER" id="PTHR12286">
    <property type="entry name" value="SACCHAROPINE DEHYDROGENASE-LIKE OXIDOREDUCTASE"/>
    <property type="match status" value="1"/>
</dbReference>
<dbReference type="SUPFAM" id="SSF51735">
    <property type="entry name" value="NAD(P)-binding Rossmann-fold domains"/>
    <property type="match status" value="1"/>
</dbReference>
<dbReference type="InterPro" id="IPR036291">
    <property type="entry name" value="NAD(P)-bd_dom_sf"/>
</dbReference>
<dbReference type="Gene3D" id="3.40.50.720">
    <property type="entry name" value="NAD(P)-binding Rossmann-like Domain"/>
    <property type="match status" value="1"/>
</dbReference>
<sequence>MSKPTAEFDIVVWGATGFTGRLVAEYLAKTQDTHRARWALAGRDLGKLEKVRQGLTAIAPAFSELPLLVADARDAASLDALVPRTRVVCTTVGPYARYGSELVAACVRAGVSYCDLTGEVQWMRRMIDAHHEAAQKTGARIVHTCGFDSIPSDLGVLMMQHHMREAHGGHLDGVRLYMGPMRGGASGGTAASMLQAMEDASTDRQVRKTMAHPHGLDPVPGPWRPESRDAFGVHYSQEVGQWTGPFFMASVNTRVVRRSNALLGHPWGEGFRYAEVASYGTGPKGLLTATGVTVGILGGFVAAAQVKPLRKLLETKVLPAPGEGPSAEAREKGFFVARLMGEGTSAKTGKQVRVKGKVAAQGDPGYAATARMLSESALSLAFDDVPKKGGGVLTPASCMGMKLVERLRRAGMTFEVETLPA</sequence>
<dbReference type="RefSeq" id="WP_002639430.1">
    <property type="nucleotide sequence ID" value="NZ_CP012109.1"/>
</dbReference>
<gene>
    <name evidence="2" type="ORF">A176_002462</name>
</gene>
<accession>A0A0H4WW43</accession>
<dbReference type="STRING" id="1297742.A176_002462"/>
<reference evidence="2 3" key="1">
    <citation type="journal article" date="2016" name="PLoS ONE">
        <title>Complete Genome Sequence and Comparative Genomics of a Novel Myxobacterium Myxococcus hansupus.</title>
        <authorList>
            <person name="Sharma G."/>
            <person name="Narwani T."/>
            <person name="Subramanian S."/>
        </authorList>
    </citation>
    <scope>NUCLEOTIDE SEQUENCE [LARGE SCALE GENOMIC DNA]</scope>
    <source>
        <strain evidence="3">mixupus</strain>
    </source>
</reference>
<dbReference type="InterPro" id="IPR051276">
    <property type="entry name" value="Saccharopine_DH-like_oxidrdct"/>
</dbReference>
<proteinExistence type="predicted"/>
<dbReference type="OrthoDB" id="4420885at2"/>
<evidence type="ECO:0000259" key="1">
    <source>
        <dbReference type="Pfam" id="PF03435"/>
    </source>
</evidence>
<name>A0A0H4WW43_9BACT</name>
<protein>
    <recommendedName>
        <fullName evidence="1">Saccharopine dehydrogenase NADP binding domain-containing protein</fullName>
    </recommendedName>
</protein>
<dbReference type="eggNOG" id="COG3268">
    <property type="taxonomic scope" value="Bacteria"/>
</dbReference>
<dbReference type="AlphaFoldDB" id="A0A0H4WW43"/>
<dbReference type="Proteomes" id="UP000009026">
    <property type="component" value="Chromosome"/>
</dbReference>
<dbReference type="KEGG" id="mym:A176_002462"/>
<evidence type="ECO:0000313" key="2">
    <source>
        <dbReference type="EMBL" id="AKQ65550.1"/>
    </source>
</evidence>